<proteinExistence type="predicted"/>
<name>A0AB34X128_9ACTO</name>
<comment type="caution">
    <text evidence="2">The sequence shown here is derived from an EMBL/GenBank/DDBJ whole genome shotgun (WGS) entry which is preliminary data.</text>
</comment>
<dbReference type="AlphaFoldDB" id="A0AB34X128"/>
<protein>
    <submittedName>
        <fullName evidence="2">Uncharacterized protein</fullName>
    </submittedName>
</protein>
<keyword evidence="1" id="KW-1133">Transmembrane helix</keyword>
<reference evidence="2 3" key="1">
    <citation type="submission" date="2016-01" db="EMBL/GenBank/DDBJ databases">
        <authorList>
            <person name="Mitreva M."/>
            <person name="Pepin K.H."/>
            <person name="Mihindukulasuriya K.A."/>
            <person name="Fulton R."/>
            <person name="Fronick C."/>
            <person name="O'Laughlin M."/>
            <person name="Miner T."/>
            <person name="Herter B."/>
            <person name="Rosa B.A."/>
            <person name="Cordes M."/>
            <person name="Tomlinson C."/>
            <person name="Wollam A."/>
            <person name="Palsikar V.B."/>
            <person name="Mardis E.R."/>
            <person name="Wilson R.K."/>
        </authorList>
    </citation>
    <scope>NUCLEOTIDE SEQUENCE [LARGE SCALE GENOMIC DNA]</scope>
    <source>
        <strain evidence="2 3">DNF00696</strain>
    </source>
</reference>
<keyword evidence="1" id="KW-0472">Membrane</keyword>
<evidence type="ECO:0000313" key="2">
    <source>
        <dbReference type="EMBL" id="KXB81648.1"/>
    </source>
</evidence>
<accession>A0AB34X128</accession>
<keyword evidence="1" id="KW-0812">Transmembrane</keyword>
<organism evidence="2 3">
    <name type="scientific">Varibaculum cambriense</name>
    <dbReference type="NCBI Taxonomy" id="184870"/>
    <lineage>
        <taxon>Bacteria</taxon>
        <taxon>Bacillati</taxon>
        <taxon>Actinomycetota</taxon>
        <taxon>Actinomycetes</taxon>
        <taxon>Actinomycetales</taxon>
        <taxon>Actinomycetaceae</taxon>
        <taxon>Varibaculum</taxon>
    </lineage>
</organism>
<dbReference type="EMBL" id="LSDN01000006">
    <property type="protein sequence ID" value="KXB81648.1"/>
    <property type="molecule type" value="Genomic_DNA"/>
</dbReference>
<evidence type="ECO:0000313" key="3">
    <source>
        <dbReference type="Proteomes" id="UP000070572"/>
    </source>
</evidence>
<sequence length="52" mass="5704">MLLNNALPRIIAAKNRFAGTLTIVLQILGWLLVFEYVEEAASSSSQVPVELC</sequence>
<gene>
    <name evidence="2" type="ORF">HMPREF1862_00397</name>
</gene>
<evidence type="ECO:0000256" key="1">
    <source>
        <dbReference type="SAM" id="Phobius"/>
    </source>
</evidence>
<feature type="transmembrane region" description="Helical" evidence="1">
    <location>
        <begin position="17"/>
        <end position="37"/>
    </location>
</feature>
<dbReference type="Proteomes" id="UP000070572">
    <property type="component" value="Unassembled WGS sequence"/>
</dbReference>